<organism evidence="4 5">
    <name type="scientific">Methylovorus glucosotrophus (strain SIP3-4)</name>
    <dbReference type="NCBI Taxonomy" id="582744"/>
    <lineage>
        <taxon>Bacteria</taxon>
        <taxon>Pseudomonadati</taxon>
        <taxon>Pseudomonadota</taxon>
        <taxon>Betaproteobacteria</taxon>
        <taxon>Nitrosomonadales</taxon>
        <taxon>Methylophilaceae</taxon>
        <taxon>Methylovorus</taxon>
    </lineage>
</organism>
<dbReference type="KEGG" id="mei:Msip34_2901"/>
<evidence type="ECO:0000256" key="3">
    <source>
        <dbReference type="SAM" id="SignalP"/>
    </source>
</evidence>
<proteinExistence type="inferred from homology"/>
<sequence>MRRLKWTISILLMVVAGQSAADTTIKKFLSADEAVISAVKRWQQTGRAKPIVSDDGTVYYPFGQYQAKVICSPIRVCDIALQAGEKITDAPSTGDDVRWSIFKSVSGSNDLKVNHVVVKPKDLDLETNLIIRTDRRVYHIDLISRNEGEYINQVAFYYPNDIQDSWRDEELNVAEKKAEVQAQKEVAECTVDIEHLDTAYEIKGGTPGTRPKFIYNNGTKTCILMPDDAPSWEAAAFVIIGKDDKKQLTNYRVLKQWYVIDKVFDHGALLVGENGSDSRTDIIWKKSPKQADKPARSTFLGIK</sequence>
<dbReference type="Gene3D" id="2.60.40.2500">
    <property type="match status" value="1"/>
</dbReference>
<dbReference type="EMBL" id="CP001675">
    <property type="protein sequence ID" value="ACT52125.1"/>
    <property type="molecule type" value="Genomic_DNA"/>
</dbReference>
<evidence type="ECO:0000256" key="2">
    <source>
        <dbReference type="ARBA" id="ARBA00022729"/>
    </source>
</evidence>
<dbReference type="Proteomes" id="UP000002743">
    <property type="component" value="Plasmid pMsip01"/>
</dbReference>
<dbReference type="InterPro" id="IPR010258">
    <property type="entry name" value="Conjugal_tfr_TrbG/VirB9/CagX"/>
</dbReference>
<accession>C6XER8</accession>
<geneLocation type="plasmid" evidence="4 5">
    <name>pMsip01</name>
</geneLocation>
<dbReference type="RefSeq" id="WP_012777723.1">
    <property type="nucleotide sequence ID" value="NC_012970.1"/>
</dbReference>
<feature type="signal peptide" evidence="3">
    <location>
        <begin position="1"/>
        <end position="21"/>
    </location>
</feature>
<dbReference type="InterPro" id="IPR033645">
    <property type="entry name" value="VirB9/CagX/TrbG_C"/>
</dbReference>
<keyword evidence="2 3" id="KW-0732">Signal</keyword>
<reference evidence="4 5" key="2">
    <citation type="journal article" date="2011" name="J. Bacteriol.">
        <title>Genomes of three methylotrophs from a single niche uncover genetic and metabolic divergence of Methylophilaceae.</title>
        <authorList>
            <person name="Lapidus A."/>
            <person name="Clum A."/>
            <person name="Labutti K."/>
            <person name="Kaluzhnaya M.G."/>
            <person name="Lim S."/>
            <person name="Beck D.A."/>
            <person name="Glavina Del Rio T."/>
            <person name="Nolan M."/>
            <person name="Mavromatis K."/>
            <person name="Huntemann M."/>
            <person name="Lucas S."/>
            <person name="Lidstrom M.E."/>
            <person name="Ivanova N."/>
            <person name="Chistoserdova L."/>
        </authorList>
    </citation>
    <scope>NUCLEOTIDE SEQUENCE [LARGE SCALE GENOMIC DNA]</scope>
    <source>
        <strain evidence="4 5">SIP3-4</strain>
        <plasmid evidence="4 5">pMsip01</plasmid>
    </source>
</reference>
<gene>
    <name evidence="4" type="ordered locus">Msip34_2901</name>
</gene>
<comment type="similarity">
    <text evidence="1">Belongs to the TrbG/VirB9 family.</text>
</comment>
<dbReference type="NCBIfam" id="TIGR02775">
    <property type="entry name" value="TrbG_Ti"/>
    <property type="match status" value="1"/>
</dbReference>
<dbReference type="HOGENOM" id="CLU_058585_1_1_4"/>
<dbReference type="CDD" id="cd06911">
    <property type="entry name" value="VirB9_CagX_TrbG"/>
    <property type="match status" value="1"/>
</dbReference>
<reference evidence="5" key="1">
    <citation type="submission" date="2009-07" db="EMBL/GenBank/DDBJ databases">
        <title>Complete sequence of plasmid 1 of Methylovorus sp. SIP3-4.</title>
        <authorList>
            <consortium name="US DOE Joint Genome Institute"/>
            <person name="Lucas S."/>
            <person name="Copeland A."/>
            <person name="Lapidus A."/>
            <person name="Glavina del Rio T."/>
            <person name="Tice H."/>
            <person name="Bruce D."/>
            <person name="Goodwin L."/>
            <person name="Pitluck S."/>
            <person name="Clum A."/>
            <person name="Larimer F."/>
            <person name="Land M."/>
            <person name="Hauser L."/>
            <person name="Kyrpides N."/>
            <person name="Mikhailova N."/>
            <person name="Kayluzhnaya M."/>
            <person name="Chistoserdova L."/>
        </authorList>
    </citation>
    <scope>NUCLEOTIDE SEQUENCE [LARGE SCALE GENOMIC DNA]</scope>
    <source>
        <strain evidence="5">SIP3-4</strain>
        <plasmid evidence="5">pMsip01</plasmid>
    </source>
</reference>
<dbReference type="InterPro" id="IPR038161">
    <property type="entry name" value="VirB9/CagX/TrbG_C_sf"/>
</dbReference>
<feature type="chain" id="PRO_5002973906" evidence="3">
    <location>
        <begin position="22"/>
        <end position="303"/>
    </location>
</feature>
<protein>
    <submittedName>
        <fullName evidence="4">Conjugal transfer protein TrbG/VirB9/CagX</fullName>
    </submittedName>
</protein>
<dbReference type="AlphaFoldDB" id="C6XER8"/>
<evidence type="ECO:0000313" key="5">
    <source>
        <dbReference type="Proteomes" id="UP000002743"/>
    </source>
</evidence>
<name>C6XER8_METGS</name>
<dbReference type="InterPro" id="IPR014142">
    <property type="entry name" value="TrbG_Ti"/>
</dbReference>
<evidence type="ECO:0000256" key="1">
    <source>
        <dbReference type="ARBA" id="ARBA00006135"/>
    </source>
</evidence>
<keyword evidence="4" id="KW-0614">Plasmid</keyword>
<dbReference type="OrthoDB" id="5357875at2"/>
<keyword evidence="5" id="KW-1185">Reference proteome</keyword>
<evidence type="ECO:0000313" key="4">
    <source>
        <dbReference type="EMBL" id="ACT52125.1"/>
    </source>
</evidence>
<dbReference type="Pfam" id="PF03524">
    <property type="entry name" value="CagX"/>
    <property type="match status" value="1"/>
</dbReference>